<proteinExistence type="predicted"/>
<feature type="non-terminal residue" evidence="2">
    <location>
        <position position="114"/>
    </location>
</feature>
<organism evidence="2 3">
    <name type="scientific">Oryza meyeriana var. granulata</name>
    <dbReference type="NCBI Taxonomy" id="110450"/>
    <lineage>
        <taxon>Eukaryota</taxon>
        <taxon>Viridiplantae</taxon>
        <taxon>Streptophyta</taxon>
        <taxon>Embryophyta</taxon>
        <taxon>Tracheophyta</taxon>
        <taxon>Spermatophyta</taxon>
        <taxon>Magnoliopsida</taxon>
        <taxon>Liliopsida</taxon>
        <taxon>Poales</taxon>
        <taxon>Poaceae</taxon>
        <taxon>BOP clade</taxon>
        <taxon>Oryzoideae</taxon>
        <taxon>Oryzeae</taxon>
        <taxon>Oryzinae</taxon>
        <taxon>Oryza</taxon>
        <taxon>Oryza meyeriana</taxon>
    </lineage>
</organism>
<feature type="region of interest" description="Disordered" evidence="1">
    <location>
        <begin position="75"/>
        <end position="114"/>
    </location>
</feature>
<protein>
    <submittedName>
        <fullName evidence="2">Uncharacterized protein</fullName>
    </submittedName>
</protein>
<name>A0A6G1F137_9ORYZ</name>
<dbReference type="AlphaFoldDB" id="A0A6G1F137"/>
<dbReference type="Proteomes" id="UP000479710">
    <property type="component" value="Unassembled WGS sequence"/>
</dbReference>
<feature type="compositionally biased region" description="Acidic residues" evidence="1">
    <location>
        <begin position="86"/>
        <end position="103"/>
    </location>
</feature>
<gene>
    <name evidence="2" type="ORF">E2562_033477</name>
</gene>
<evidence type="ECO:0000313" key="2">
    <source>
        <dbReference type="EMBL" id="KAF0930559.1"/>
    </source>
</evidence>
<dbReference type="EMBL" id="SPHZ02000002">
    <property type="protein sequence ID" value="KAF0930559.1"/>
    <property type="molecule type" value="Genomic_DNA"/>
</dbReference>
<evidence type="ECO:0000313" key="3">
    <source>
        <dbReference type="Proteomes" id="UP000479710"/>
    </source>
</evidence>
<comment type="caution">
    <text evidence="2">The sequence shown here is derived from an EMBL/GenBank/DDBJ whole genome shotgun (WGS) entry which is preliminary data.</text>
</comment>
<reference evidence="2 3" key="1">
    <citation type="submission" date="2019-11" db="EMBL/GenBank/DDBJ databases">
        <title>Whole genome sequence of Oryza granulata.</title>
        <authorList>
            <person name="Li W."/>
        </authorList>
    </citation>
    <scope>NUCLEOTIDE SEQUENCE [LARGE SCALE GENOMIC DNA]</scope>
    <source>
        <strain evidence="3">cv. Menghai</strain>
        <tissue evidence="2">Leaf</tissue>
    </source>
</reference>
<evidence type="ECO:0000256" key="1">
    <source>
        <dbReference type="SAM" id="MobiDB-lite"/>
    </source>
</evidence>
<sequence length="114" mass="12193">MEVLEKMLASLESATVEYIITCFVSHDPNFSLEPVEKGIQAVSEEDVSAVRELVHDQAHTVAADLDIGRNLPPVMPVAATAGNPEAADDASDAGGEDDDDDGMLDQTRLNWGIQ</sequence>
<accession>A0A6G1F137</accession>
<keyword evidence="3" id="KW-1185">Reference proteome</keyword>